<evidence type="ECO:0000259" key="4">
    <source>
        <dbReference type="PROSITE" id="PS50837"/>
    </source>
</evidence>
<dbReference type="InterPro" id="IPR015943">
    <property type="entry name" value="WD40/YVTN_repeat-like_dom_sf"/>
</dbReference>
<keyword evidence="1 3" id="KW-0853">WD repeat</keyword>
<dbReference type="Pfam" id="PF00400">
    <property type="entry name" value="WD40"/>
    <property type="match status" value="6"/>
</dbReference>
<dbReference type="SUPFAM" id="SSF52540">
    <property type="entry name" value="P-loop containing nucleoside triphosphate hydrolases"/>
    <property type="match status" value="1"/>
</dbReference>
<feature type="repeat" description="WD" evidence="3">
    <location>
        <begin position="743"/>
        <end position="775"/>
    </location>
</feature>
<dbReference type="GO" id="GO:1990234">
    <property type="term" value="C:transferase complex"/>
    <property type="evidence" value="ECO:0007669"/>
    <property type="project" value="UniProtKB-ARBA"/>
</dbReference>
<comment type="caution">
    <text evidence="5">The sequence shown here is derived from an EMBL/GenBank/DDBJ whole genome shotgun (WGS) entry which is preliminary data.</text>
</comment>
<dbReference type="InterPro" id="IPR019775">
    <property type="entry name" value="WD40_repeat_CS"/>
</dbReference>
<dbReference type="InterPro" id="IPR036322">
    <property type="entry name" value="WD40_repeat_dom_sf"/>
</dbReference>
<evidence type="ECO:0000313" key="6">
    <source>
        <dbReference type="Proteomes" id="UP000663827"/>
    </source>
</evidence>
<feature type="repeat" description="WD" evidence="3">
    <location>
        <begin position="959"/>
        <end position="991"/>
    </location>
</feature>
<evidence type="ECO:0000256" key="2">
    <source>
        <dbReference type="ARBA" id="ARBA00022737"/>
    </source>
</evidence>
<reference evidence="5" key="1">
    <citation type="submission" date="2021-01" db="EMBL/GenBank/DDBJ databases">
        <authorList>
            <person name="Kaushik A."/>
        </authorList>
    </citation>
    <scope>NUCLEOTIDE SEQUENCE</scope>
    <source>
        <strain evidence="5">AG5</strain>
    </source>
</reference>
<gene>
    <name evidence="5" type="ORF">RDB_LOCUS176028</name>
</gene>
<organism evidence="5 6">
    <name type="scientific">Rhizoctonia solani</name>
    <dbReference type="NCBI Taxonomy" id="456999"/>
    <lineage>
        <taxon>Eukaryota</taxon>
        <taxon>Fungi</taxon>
        <taxon>Dikarya</taxon>
        <taxon>Basidiomycota</taxon>
        <taxon>Agaricomycotina</taxon>
        <taxon>Agaricomycetes</taxon>
        <taxon>Cantharellales</taxon>
        <taxon>Ceratobasidiaceae</taxon>
        <taxon>Rhizoctonia</taxon>
    </lineage>
</organism>
<dbReference type="InterPro" id="IPR020472">
    <property type="entry name" value="WD40_PAC1"/>
</dbReference>
<dbReference type="PROSITE" id="PS50837">
    <property type="entry name" value="NACHT"/>
    <property type="match status" value="1"/>
</dbReference>
<dbReference type="InterPro" id="IPR011047">
    <property type="entry name" value="Quinoprotein_ADH-like_sf"/>
</dbReference>
<feature type="domain" description="NACHT" evidence="4">
    <location>
        <begin position="163"/>
        <end position="308"/>
    </location>
</feature>
<dbReference type="PRINTS" id="PR00320">
    <property type="entry name" value="GPROTEINBRPT"/>
</dbReference>
<dbReference type="InterPro" id="IPR056884">
    <property type="entry name" value="NPHP3-like_N"/>
</dbReference>
<dbReference type="Pfam" id="PF24883">
    <property type="entry name" value="NPHP3_N"/>
    <property type="match status" value="1"/>
</dbReference>
<dbReference type="PROSITE" id="PS00678">
    <property type="entry name" value="WD_REPEATS_1"/>
    <property type="match status" value="1"/>
</dbReference>
<dbReference type="SUPFAM" id="SSF50978">
    <property type="entry name" value="WD40 repeat-like"/>
    <property type="match status" value="1"/>
</dbReference>
<dbReference type="InterPro" id="IPR007111">
    <property type="entry name" value="NACHT_NTPase"/>
</dbReference>
<name>A0A8H3I2A6_9AGAM</name>
<sequence length="1358" mass="149801">MISLYQAAARNHNDYEELASGLEDMVNQLVRHFEGTTSEVIKATITSIADAIRKEIESIDMRQSRSLPRRMLGTSSADDDLMRRYRRIEQLFRQLQGEASMSTWNTVDKLRVEQHLRDLRSTTLARFNSELSTEVSRRGCTKHTRTKILEDSTAWSENPELAKIYWMNGMAGTGKTTIAYSLCERLEAGKQLAASFFCTRASPECREAKRIIPTIAYQLARRFTPFRCSLCQQLEEHPDISTGQLSDQFDLLIKKPLLAAKDRLSNNLVIVVDALDECSDPHIVELFIGVLFRSVMELPIKFFITSRPEPAIRNKMMPESERSRSILYLHEIEGSLVQADIELYLREELASISPADEDIRKLAEHAGSLFIYAATAVRHIRPIGKAVNSKARLKAILVVDTESTTTLSAIDALYTAILTDAIHDQDLTPEEQKQMRLVLQTAVCAYEPILIRTLAALSGLDGEDDAIAALQPLRSVLHVSDHSEIVTTLHASFPDFMFDHKRSGLFFCDKIQHSQFLAEACFRVMKAQLRFNICSIRSSFIPNDQVPGLGEHINNNISDELFYACRFWVDHLSEADGGLTLVPLVDMFLSQRLLFWMEVMSLKNCMMPGTVVMTKLTTWLTWVHPKARKSLLDLAFDAQALVAMYGSSPASAYTPHIYLSALPLISPLNAVRSQYLPQFKGLIKVSGTISDRIGGATIGLWASSSLIYSSIFSPDGDRIVLGDYEGNISVRNAYDGNNVIQPFKAHKETIASLGMSSDGTRIVSGSHDMTLSVWSAYDGTITAGPFKGHTGQVNSVAFSPNAALLVSGSDDHIVGIWNSNNSTVPMRSLMGHKTEVISVAFSPDGSRVVSGSVDSPILVWDVSSGTTIFNLVGRLAFVRCVAFSPDGAHIIIISGSDDPTICVWNTSPGALSLPSLQGYSEPVTSIAISLDGGCIALGSRDGIIRLWDTHSGELIAGPFKGHTDQIQSIGFSGDGVRIVSTSLDRTVRVWNAHARVRHTRKGAKYRPRDDTIIASSSSQTHVAFCDNNKIHIWDLQTVAYVVIPTGAGIKRLQFSLDGGRIHSLHAPSTLCTWDTRTAKLLDGPHHYSESALKEWDSVACSVDGTRAVFCHENKATLWHVRSNQSMICETGDLFGICATFSQDGSKFATSNGIVAAVWDGESGGHVAGPFPSGAACLSIDGTYLCCCQSLEHYELINLNTEEAVSIKSDSIPIFTPDGLHMVGQYGRFIRVWNMLGQVTTSIEIPSMASGLKNFTVLGHSSGGELLLSSNRVEGHHICRTHIDSLPFAINPDGWILNHQKQRLVWVPTEIRKDFPSYSGVIISGFDEVLLHVNYDDMLVGDDWSQCYVPDTRPIPFHC</sequence>
<dbReference type="CDD" id="cd00200">
    <property type="entry name" value="WD40"/>
    <property type="match status" value="1"/>
</dbReference>
<feature type="repeat" description="WD" evidence="3">
    <location>
        <begin position="871"/>
        <end position="905"/>
    </location>
</feature>
<dbReference type="PANTHER" id="PTHR22847:SF637">
    <property type="entry name" value="WD REPEAT DOMAIN 5B"/>
    <property type="match status" value="1"/>
</dbReference>
<dbReference type="PROSITE" id="PS50294">
    <property type="entry name" value="WD_REPEATS_REGION"/>
    <property type="match status" value="5"/>
</dbReference>
<feature type="repeat" description="WD" evidence="3">
    <location>
        <begin position="829"/>
        <end position="870"/>
    </location>
</feature>
<evidence type="ECO:0000256" key="3">
    <source>
        <dbReference type="PROSITE-ProRule" id="PRU00221"/>
    </source>
</evidence>
<dbReference type="SMART" id="SM00320">
    <property type="entry name" value="WD40"/>
    <property type="match status" value="7"/>
</dbReference>
<dbReference type="SUPFAM" id="SSF50998">
    <property type="entry name" value="Quinoprotein alcohol dehydrogenase-like"/>
    <property type="match status" value="1"/>
</dbReference>
<dbReference type="InterPro" id="IPR027417">
    <property type="entry name" value="P-loop_NTPase"/>
</dbReference>
<dbReference type="Proteomes" id="UP000663827">
    <property type="component" value="Unassembled WGS sequence"/>
</dbReference>
<protein>
    <recommendedName>
        <fullName evidence="4">NACHT domain-containing protein</fullName>
    </recommendedName>
</protein>
<dbReference type="PROSITE" id="PS50082">
    <property type="entry name" value="WD_REPEATS_2"/>
    <property type="match status" value="6"/>
</dbReference>
<dbReference type="Gene3D" id="2.130.10.10">
    <property type="entry name" value="YVTN repeat-like/Quinoprotein amine dehydrogenase"/>
    <property type="match status" value="3"/>
</dbReference>
<dbReference type="InterPro" id="IPR001680">
    <property type="entry name" value="WD40_rpt"/>
</dbReference>
<dbReference type="Gene3D" id="3.40.50.300">
    <property type="entry name" value="P-loop containing nucleotide triphosphate hydrolases"/>
    <property type="match status" value="1"/>
</dbReference>
<accession>A0A8H3I2A6</accession>
<dbReference type="EMBL" id="CAJNJQ010006307">
    <property type="protein sequence ID" value="CAE7226304.1"/>
    <property type="molecule type" value="Genomic_DNA"/>
</dbReference>
<evidence type="ECO:0000313" key="5">
    <source>
        <dbReference type="EMBL" id="CAE7226304.1"/>
    </source>
</evidence>
<feature type="repeat" description="WD" evidence="3">
    <location>
        <begin position="786"/>
        <end position="827"/>
    </location>
</feature>
<keyword evidence="2" id="KW-0677">Repeat</keyword>
<dbReference type="PANTHER" id="PTHR22847">
    <property type="entry name" value="WD40 REPEAT PROTEIN"/>
    <property type="match status" value="1"/>
</dbReference>
<evidence type="ECO:0000256" key="1">
    <source>
        <dbReference type="ARBA" id="ARBA00022574"/>
    </source>
</evidence>
<feature type="repeat" description="WD" evidence="3">
    <location>
        <begin position="916"/>
        <end position="957"/>
    </location>
</feature>
<proteinExistence type="predicted"/>